<accession>A0AAV7IAX7</accession>
<gene>
    <name evidence="1" type="ORF">KQX54_018934</name>
</gene>
<dbReference type="EMBL" id="JAHXZJ010002237">
    <property type="protein sequence ID" value="KAH0547365.1"/>
    <property type="molecule type" value="Genomic_DNA"/>
</dbReference>
<dbReference type="AlphaFoldDB" id="A0AAV7IAX7"/>
<evidence type="ECO:0000313" key="1">
    <source>
        <dbReference type="EMBL" id="KAH0547365.1"/>
    </source>
</evidence>
<dbReference type="Proteomes" id="UP000826195">
    <property type="component" value="Unassembled WGS sequence"/>
</dbReference>
<organism evidence="1 2">
    <name type="scientific">Cotesia glomerata</name>
    <name type="common">Lepidopteran parasitic wasp</name>
    <name type="synonym">Apanteles glomeratus</name>
    <dbReference type="NCBI Taxonomy" id="32391"/>
    <lineage>
        <taxon>Eukaryota</taxon>
        <taxon>Metazoa</taxon>
        <taxon>Ecdysozoa</taxon>
        <taxon>Arthropoda</taxon>
        <taxon>Hexapoda</taxon>
        <taxon>Insecta</taxon>
        <taxon>Pterygota</taxon>
        <taxon>Neoptera</taxon>
        <taxon>Endopterygota</taxon>
        <taxon>Hymenoptera</taxon>
        <taxon>Apocrita</taxon>
        <taxon>Ichneumonoidea</taxon>
        <taxon>Braconidae</taxon>
        <taxon>Microgastrinae</taxon>
        <taxon>Cotesia</taxon>
    </lineage>
</organism>
<reference evidence="1 2" key="1">
    <citation type="journal article" date="2021" name="J. Hered.">
        <title>A chromosome-level genome assembly of the parasitoid wasp, Cotesia glomerata (Hymenoptera: Braconidae).</title>
        <authorList>
            <person name="Pinto B.J."/>
            <person name="Weis J.J."/>
            <person name="Gamble T."/>
            <person name="Ode P.J."/>
            <person name="Paul R."/>
            <person name="Zaspel J.M."/>
        </authorList>
    </citation>
    <scope>NUCLEOTIDE SEQUENCE [LARGE SCALE GENOMIC DNA]</scope>
    <source>
        <strain evidence="1">CgM1</strain>
    </source>
</reference>
<name>A0AAV7IAX7_COTGL</name>
<evidence type="ECO:0000313" key="2">
    <source>
        <dbReference type="Proteomes" id="UP000826195"/>
    </source>
</evidence>
<protein>
    <submittedName>
        <fullName evidence="1">Uncharacterized protein</fullName>
    </submittedName>
</protein>
<proteinExistence type="predicted"/>
<comment type="caution">
    <text evidence="1">The sequence shown here is derived from an EMBL/GenBank/DDBJ whole genome shotgun (WGS) entry which is preliminary data.</text>
</comment>
<keyword evidence="2" id="KW-1185">Reference proteome</keyword>
<sequence length="148" mass="17241">MLNRSKSEPTENNNWGAIRLNVRDARRNNAQQLPDWSEGQGEGELARMLKEALSVESLRQLFGLKREFKGKIGRKRAEEGEREWEKDREGLGHVWALSLRVGEPRVGRARGLIMQDKEQKEDFFEKNKGLTETGERFWRPSFAGRSWD</sequence>